<dbReference type="InterPro" id="IPR036619">
    <property type="entry name" value="NinB_sf"/>
</dbReference>
<dbReference type="EMBL" id="BMLK01000008">
    <property type="protein sequence ID" value="GGN49573.1"/>
    <property type="molecule type" value="Genomic_DNA"/>
</dbReference>
<dbReference type="SUPFAM" id="SSF103370">
    <property type="entry name" value="NinB"/>
    <property type="match status" value="1"/>
</dbReference>
<protein>
    <submittedName>
        <fullName evidence="1">NinB protein</fullName>
    </submittedName>
</protein>
<name>A0ABQ2JPA0_9SPHN</name>
<evidence type="ECO:0000313" key="2">
    <source>
        <dbReference type="Proteomes" id="UP000605099"/>
    </source>
</evidence>
<dbReference type="RefSeq" id="WP_188819572.1">
    <property type="nucleotide sequence ID" value="NZ_BMLK01000008.1"/>
</dbReference>
<sequence length="143" mass="16037">MSDPLKRTIFLVGDTQRQHAKNLIDQAPPNFVMRLGEATRSDAQNRKMWPMLADLQAQVPEFAEFSANDMKLRFLNLLGMEMRFLPALEGQGMFPVGMSSSMLTKSQFSGLIELIYAVGAKHGVQWSERSAAYFAEELGRHAA</sequence>
<organism evidence="1 2">
    <name type="scientific">Novosphingobium indicum</name>
    <dbReference type="NCBI Taxonomy" id="462949"/>
    <lineage>
        <taxon>Bacteria</taxon>
        <taxon>Pseudomonadati</taxon>
        <taxon>Pseudomonadota</taxon>
        <taxon>Alphaproteobacteria</taxon>
        <taxon>Sphingomonadales</taxon>
        <taxon>Sphingomonadaceae</taxon>
        <taxon>Novosphingobium</taxon>
    </lineage>
</organism>
<dbReference type="Pfam" id="PF05772">
    <property type="entry name" value="NinB"/>
    <property type="match status" value="1"/>
</dbReference>
<dbReference type="Gene3D" id="1.10.3790.10">
    <property type="entry name" value="NinB"/>
    <property type="match status" value="1"/>
</dbReference>
<dbReference type="Proteomes" id="UP000605099">
    <property type="component" value="Unassembled WGS sequence"/>
</dbReference>
<comment type="caution">
    <text evidence="1">The sequence shown here is derived from an EMBL/GenBank/DDBJ whole genome shotgun (WGS) entry which is preliminary data.</text>
</comment>
<dbReference type="InterPro" id="IPR008711">
    <property type="entry name" value="Recombinase_NinB"/>
</dbReference>
<reference evidence="2" key="1">
    <citation type="journal article" date="2019" name="Int. J. Syst. Evol. Microbiol.">
        <title>The Global Catalogue of Microorganisms (GCM) 10K type strain sequencing project: providing services to taxonomists for standard genome sequencing and annotation.</title>
        <authorList>
            <consortium name="The Broad Institute Genomics Platform"/>
            <consortium name="The Broad Institute Genome Sequencing Center for Infectious Disease"/>
            <person name="Wu L."/>
            <person name="Ma J."/>
        </authorList>
    </citation>
    <scope>NUCLEOTIDE SEQUENCE [LARGE SCALE GENOMIC DNA]</scope>
    <source>
        <strain evidence="2">CGMCC 1.6784</strain>
    </source>
</reference>
<proteinExistence type="predicted"/>
<evidence type="ECO:0000313" key="1">
    <source>
        <dbReference type="EMBL" id="GGN49573.1"/>
    </source>
</evidence>
<keyword evidence="2" id="KW-1185">Reference proteome</keyword>
<gene>
    <name evidence="1" type="ORF">GCM10011349_20340</name>
</gene>
<accession>A0ABQ2JPA0</accession>